<dbReference type="RefSeq" id="WP_011143646.1">
    <property type="nucleotide sequence ID" value="NC_005125.1"/>
</dbReference>
<dbReference type="PANTHER" id="PTHR30204:SF90">
    <property type="entry name" value="HTH-TYPE TRANSCRIPTIONAL ACTIVATOR MTA"/>
    <property type="match status" value="1"/>
</dbReference>
<keyword evidence="1" id="KW-0805">Transcription regulation</keyword>
<dbReference type="GO" id="GO:0006355">
    <property type="term" value="P:regulation of DNA-templated transcription"/>
    <property type="evidence" value="ECO:0000318"/>
    <property type="project" value="GO_Central"/>
</dbReference>
<dbReference type="PROSITE" id="PS50937">
    <property type="entry name" value="HTH_MERR_2"/>
    <property type="match status" value="1"/>
</dbReference>
<dbReference type="Gene3D" id="1.10.490.50">
    <property type="entry name" value="Antibiotic binding domain of TipA-like multidrug resistance regulators"/>
    <property type="match status" value="1"/>
</dbReference>
<dbReference type="InterPro" id="IPR036244">
    <property type="entry name" value="TipA-like_antibiotic-bd"/>
</dbReference>
<dbReference type="InterPro" id="IPR047057">
    <property type="entry name" value="MerR_fam"/>
</dbReference>
<dbReference type="SUPFAM" id="SSF89082">
    <property type="entry name" value="Antibiotic binding domain of TipA-like multidrug resistance regulators"/>
    <property type="match status" value="1"/>
</dbReference>
<dbReference type="OrthoDB" id="9791488at2"/>
<accession>Q7NF69</accession>
<dbReference type="SMART" id="SM00422">
    <property type="entry name" value="HTH_MERR"/>
    <property type="match status" value="1"/>
</dbReference>
<dbReference type="Gene3D" id="1.10.1660.10">
    <property type="match status" value="1"/>
</dbReference>
<evidence type="ECO:0000313" key="6">
    <source>
        <dbReference type="EMBL" id="BAC91598.1"/>
    </source>
</evidence>
<reference evidence="6 7" key="1">
    <citation type="journal article" date="2003" name="DNA Res.">
        <title>Complete genome structure of Gloeobacter violaceus PCC 7421, a cyanobacterium that lacks thylakoids.</title>
        <authorList>
            <person name="Nakamura Y."/>
            <person name="Kaneko T."/>
            <person name="Sato S."/>
            <person name="Mimuro M."/>
            <person name="Miyashita H."/>
            <person name="Tsuchiya T."/>
            <person name="Sasamoto S."/>
            <person name="Watanabe A."/>
            <person name="Kawashima K."/>
            <person name="Kishida Y."/>
            <person name="Kiyokawa C."/>
            <person name="Kohara M."/>
            <person name="Matsumoto M."/>
            <person name="Matsuno A."/>
            <person name="Nakazaki N."/>
            <person name="Shimpo S."/>
            <person name="Takeuchi C."/>
            <person name="Yamada M."/>
            <person name="Tabata S."/>
        </authorList>
    </citation>
    <scope>NUCLEOTIDE SEQUENCE [LARGE SCALE GENOMIC DNA]</scope>
    <source>
        <strain evidence="7">ATCC 29082 / PCC 7421</strain>
    </source>
</reference>
<dbReference type="PRINTS" id="PR00040">
    <property type="entry name" value="HTHMERR"/>
</dbReference>
<keyword evidence="3" id="KW-0010">Activator</keyword>
<dbReference type="EnsemblBacteria" id="BAC91598">
    <property type="protein sequence ID" value="BAC91598"/>
    <property type="gene ID" value="BAC91598"/>
</dbReference>
<dbReference type="Pfam" id="PF13411">
    <property type="entry name" value="MerR_1"/>
    <property type="match status" value="1"/>
</dbReference>
<dbReference type="InterPro" id="IPR012925">
    <property type="entry name" value="TipAS_dom"/>
</dbReference>
<proteinExistence type="predicted"/>
<evidence type="ECO:0000256" key="3">
    <source>
        <dbReference type="ARBA" id="ARBA00023159"/>
    </source>
</evidence>
<evidence type="ECO:0000256" key="1">
    <source>
        <dbReference type="ARBA" id="ARBA00023015"/>
    </source>
</evidence>
<keyword evidence="7" id="KW-1185">Reference proteome</keyword>
<sequence length="245" mass="28361">MQAPPWKVGELARQTGLSVRTLHYYDEISLLSPSHYTEGGHRLYCTGDIARLQQIKSLRQLGFSLDEIRTSLERSDCSPLEVLQRHIAHVKEQIELQQRLCTRLEAIAQRLRTTESVGVEDFINTIEAMNMLEKYYTPEQLEELQQRRQQLGEERIRAVEAEWPTLIARVRAEMDRGTDPADPTMQQLARRWQELIEEFTGGNPAINKALRTMYWQEPELRTQGGLDPKIFEYVSRAIAAAKPKE</sequence>
<evidence type="ECO:0000313" key="7">
    <source>
        <dbReference type="Proteomes" id="UP000000557"/>
    </source>
</evidence>
<reference evidence="6 7" key="2">
    <citation type="journal article" date="2003" name="DNA Res.">
        <title>Complete genome structure of Gloeobacter violaceus PCC 7421, a cyanobacterium that lacks thylakoids (supplement).</title>
        <authorList>
            <person name="Nakamura Y."/>
            <person name="Kaneko T."/>
            <person name="Sato S."/>
            <person name="Mimuro M."/>
            <person name="Miyashita H."/>
            <person name="Tsuchiya T."/>
            <person name="Sasamoto S."/>
            <person name="Watanabe A."/>
            <person name="Kawashima K."/>
            <person name="Kishida Y."/>
            <person name="Kiyokawa C."/>
            <person name="Kohara M."/>
            <person name="Matsumoto M."/>
            <person name="Matsuno A."/>
            <person name="Nakazaki N."/>
            <person name="Shimpo S."/>
            <person name="Takeuchi C."/>
            <person name="Yamada M."/>
            <person name="Tabata S."/>
        </authorList>
    </citation>
    <scope>NUCLEOTIDE SEQUENCE [LARGE SCALE GENOMIC DNA]</scope>
    <source>
        <strain evidence="7">ATCC 29082 / PCC 7421</strain>
    </source>
</reference>
<evidence type="ECO:0000256" key="4">
    <source>
        <dbReference type="ARBA" id="ARBA00023163"/>
    </source>
</evidence>
<evidence type="ECO:0000256" key="2">
    <source>
        <dbReference type="ARBA" id="ARBA00023125"/>
    </source>
</evidence>
<dbReference type="HOGENOM" id="CLU_060077_0_1_3"/>
<name>Q7NF69_GLOVI</name>
<dbReference type="Proteomes" id="UP000000557">
    <property type="component" value="Chromosome"/>
</dbReference>
<keyword evidence="4" id="KW-0804">Transcription</keyword>
<dbReference type="GO" id="GO:0003677">
    <property type="term" value="F:DNA binding"/>
    <property type="evidence" value="ECO:0007669"/>
    <property type="project" value="UniProtKB-KW"/>
</dbReference>
<dbReference type="GO" id="GO:0003700">
    <property type="term" value="F:DNA-binding transcription factor activity"/>
    <property type="evidence" value="ECO:0000318"/>
    <property type="project" value="GO_Central"/>
</dbReference>
<feature type="domain" description="HTH merR-type" evidence="5">
    <location>
        <begin position="5"/>
        <end position="74"/>
    </location>
</feature>
<dbReference type="InterPro" id="IPR000551">
    <property type="entry name" value="MerR-type_HTH_dom"/>
</dbReference>
<dbReference type="KEGG" id="gvi:gll3657"/>
<dbReference type="AlphaFoldDB" id="Q7NF69"/>
<gene>
    <name evidence="6" type="ordered locus">gll3657</name>
</gene>
<dbReference type="STRING" id="251221.gene:10761172"/>
<dbReference type="InParanoid" id="Q7NF69"/>
<dbReference type="PANTHER" id="PTHR30204">
    <property type="entry name" value="REDOX-CYCLING DRUG-SENSING TRANSCRIPTIONAL ACTIVATOR SOXR"/>
    <property type="match status" value="1"/>
</dbReference>
<dbReference type="Pfam" id="PF07739">
    <property type="entry name" value="TipAS"/>
    <property type="match status" value="1"/>
</dbReference>
<keyword evidence="2" id="KW-0238">DNA-binding</keyword>
<dbReference type="eggNOG" id="COG0789">
    <property type="taxonomic scope" value="Bacteria"/>
</dbReference>
<dbReference type="SUPFAM" id="SSF46955">
    <property type="entry name" value="Putative DNA-binding domain"/>
    <property type="match status" value="1"/>
</dbReference>
<protein>
    <submittedName>
        <fullName evidence="6">MerR family transcriptional regulatory protein</fullName>
    </submittedName>
</protein>
<dbReference type="CDD" id="cd04788">
    <property type="entry name" value="HTH_NolA-AlbR"/>
    <property type="match status" value="1"/>
</dbReference>
<evidence type="ECO:0000259" key="5">
    <source>
        <dbReference type="PROSITE" id="PS50937"/>
    </source>
</evidence>
<dbReference type="EMBL" id="BA000045">
    <property type="protein sequence ID" value="BAC91598.1"/>
    <property type="molecule type" value="Genomic_DNA"/>
</dbReference>
<dbReference type="InterPro" id="IPR009061">
    <property type="entry name" value="DNA-bd_dom_put_sf"/>
</dbReference>
<organism evidence="6 7">
    <name type="scientific">Gloeobacter violaceus (strain ATCC 29082 / PCC 7421)</name>
    <dbReference type="NCBI Taxonomy" id="251221"/>
    <lineage>
        <taxon>Bacteria</taxon>
        <taxon>Bacillati</taxon>
        <taxon>Cyanobacteriota</taxon>
        <taxon>Cyanophyceae</taxon>
        <taxon>Gloeobacterales</taxon>
        <taxon>Gloeobacteraceae</taxon>
        <taxon>Gloeobacter</taxon>
    </lineage>
</organism>